<dbReference type="EMBL" id="RWIC01000157">
    <property type="protein sequence ID" value="TKC48538.1"/>
    <property type="molecule type" value="Genomic_DNA"/>
</dbReference>
<proteinExistence type="inferred from homology"/>
<dbReference type="InterPro" id="IPR036736">
    <property type="entry name" value="ACP-like_sf"/>
</dbReference>
<dbReference type="Gene3D" id="1.10.1200.10">
    <property type="entry name" value="ACP-like"/>
    <property type="match status" value="1"/>
</dbReference>
<evidence type="ECO:0000256" key="8">
    <source>
        <dbReference type="ARBA" id="ARBA00022832"/>
    </source>
</evidence>
<dbReference type="Pfam" id="PF00550">
    <property type="entry name" value="PP-binding"/>
    <property type="match status" value="1"/>
</dbReference>
<feature type="domain" description="Carrier" evidence="15">
    <location>
        <begin position="51"/>
        <end position="126"/>
    </location>
</feature>
<evidence type="ECO:0000313" key="17">
    <source>
        <dbReference type="Proteomes" id="UP000308365"/>
    </source>
</evidence>
<name>A0A4U1FFK9_MONMO</name>
<evidence type="ECO:0000256" key="1">
    <source>
        <dbReference type="ARBA" id="ARBA00004173"/>
    </source>
</evidence>
<evidence type="ECO:0000259" key="15">
    <source>
        <dbReference type="PROSITE" id="PS50075"/>
    </source>
</evidence>
<gene>
    <name evidence="16" type="ORF">EI555_015483</name>
</gene>
<organism evidence="16 17">
    <name type="scientific">Monodon monoceros</name>
    <name type="common">Narwhal</name>
    <name type="synonym">Ceratodon monodon</name>
    <dbReference type="NCBI Taxonomy" id="40151"/>
    <lineage>
        <taxon>Eukaryota</taxon>
        <taxon>Metazoa</taxon>
        <taxon>Chordata</taxon>
        <taxon>Craniata</taxon>
        <taxon>Vertebrata</taxon>
        <taxon>Euteleostomi</taxon>
        <taxon>Mammalia</taxon>
        <taxon>Eutheria</taxon>
        <taxon>Laurasiatheria</taxon>
        <taxon>Artiodactyla</taxon>
        <taxon>Whippomorpha</taxon>
        <taxon>Cetacea</taxon>
        <taxon>Odontoceti</taxon>
        <taxon>Monodontidae</taxon>
        <taxon>Monodon</taxon>
    </lineage>
</organism>
<dbReference type="InterPro" id="IPR009081">
    <property type="entry name" value="PP-bd_ACP"/>
</dbReference>
<evidence type="ECO:0000256" key="5">
    <source>
        <dbReference type="ARBA" id="ARBA00022516"/>
    </source>
</evidence>
<comment type="subcellular location">
    <subcellularLocation>
        <location evidence="1">Mitochondrion</location>
    </subcellularLocation>
</comment>
<keyword evidence="3" id="KW-0813">Transport</keyword>
<keyword evidence="6" id="KW-0597">Phosphoprotein</keyword>
<evidence type="ECO:0000256" key="7">
    <source>
        <dbReference type="ARBA" id="ARBA00022660"/>
    </source>
</evidence>
<evidence type="ECO:0000256" key="2">
    <source>
        <dbReference type="ARBA" id="ARBA00010930"/>
    </source>
</evidence>
<dbReference type="PANTHER" id="PTHR20863:SF28">
    <property type="entry name" value="ACYL CARRIER PROTEIN, MITOCHONDRIAL"/>
    <property type="match status" value="1"/>
</dbReference>
<comment type="caution">
    <text evidence="16">The sequence shown here is derived from an EMBL/GenBank/DDBJ whole genome shotgun (WGS) entry which is preliminary data.</text>
</comment>
<dbReference type="PANTHER" id="PTHR20863">
    <property type="entry name" value="ACYL CARRIER PROTEIN"/>
    <property type="match status" value="1"/>
</dbReference>
<evidence type="ECO:0000256" key="9">
    <source>
        <dbReference type="ARBA" id="ARBA00022946"/>
    </source>
</evidence>
<keyword evidence="13 14" id="KW-0275">Fatty acid biosynthesis</keyword>
<comment type="function">
    <text evidence="14">Carrier of the growing fatty acid chain in fatty acid biosynthesis.</text>
</comment>
<evidence type="ECO:0000313" key="16">
    <source>
        <dbReference type="EMBL" id="TKC48538.1"/>
    </source>
</evidence>
<protein>
    <recommendedName>
        <fullName evidence="14">Acyl carrier protein</fullName>
    </recommendedName>
</protein>
<keyword evidence="7" id="KW-0679">Respiratory chain</keyword>
<keyword evidence="9" id="KW-0809">Transit peptide</keyword>
<dbReference type="SUPFAM" id="SSF47336">
    <property type="entry name" value="ACP-like"/>
    <property type="match status" value="1"/>
</dbReference>
<dbReference type="GO" id="GO:0000035">
    <property type="term" value="F:acyl binding"/>
    <property type="evidence" value="ECO:0007669"/>
    <property type="project" value="TreeGrafter"/>
</dbReference>
<reference evidence="17" key="1">
    <citation type="journal article" date="2019" name="IScience">
        <title>Narwhal Genome Reveals Long-Term Low Genetic Diversity despite Current Large Abundance Size.</title>
        <authorList>
            <person name="Westbury M.V."/>
            <person name="Petersen B."/>
            <person name="Garde E."/>
            <person name="Heide-Jorgensen M.P."/>
            <person name="Lorenzen E.D."/>
        </authorList>
    </citation>
    <scope>NUCLEOTIDE SEQUENCE [LARGE SCALE GENOMIC DNA]</scope>
</reference>
<keyword evidence="8" id="KW-0276">Fatty acid metabolism</keyword>
<dbReference type="InterPro" id="IPR003231">
    <property type="entry name" value="ACP"/>
</dbReference>
<comment type="similarity">
    <text evidence="2">Belongs to the acyl carrier protein (ACP) family.</text>
</comment>
<evidence type="ECO:0000256" key="6">
    <source>
        <dbReference type="ARBA" id="ARBA00022553"/>
    </source>
</evidence>
<evidence type="ECO:0000256" key="13">
    <source>
        <dbReference type="ARBA" id="ARBA00023160"/>
    </source>
</evidence>
<dbReference type="HAMAP" id="MF_01217">
    <property type="entry name" value="Acyl_carrier"/>
    <property type="match status" value="1"/>
</dbReference>
<keyword evidence="4 14" id="KW-0596">Phosphopantetheine</keyword>
<keyword evidence="10" id="KW-0249">Electron transport</keyword>
<dbReference type="FunFam" id="1.10.1200.10:FF:000008">
    <property type="entry name" value="Acyl carrier protein"/>
    <property type="match status" value="1"/>
</dbReference>
<evidence type="ECO:0000256" key="4">
    <source>
        <dbReference type="ARBA" id="ARBA00022450"/>
    </source>
</evidence>
<feature type="non-terminal residue" evidence="16">
    <location>
        <position position="1"/>
    </location>
</feature>
<dbReference type="PROSITE" id="PS00012">
    <property type="entry name" value="PHOSPHOPANTETHEINE"/>
    <property type="match status" value="1"/>
</dbReference>
<dbReference type="InterPro" id="IPR006162">
    <property type="entry name" value="Ppantetheine_attach_site"/>
</dbReference>
<dbReference type="AlphaFoldDB" id="A0A4U1FFK9"/>
<keyword evidence="11" id="KW-0443">Lipid metabolism</keyword>
<dbReference type="GO" id="GO:0045271">
    <property type="term" value="C:respiratory chain complex I"/>
    <property type="evidence" value="ECO:0007669"/>
    <property type="project" value="UniProtKB-ARBA"/>
</dbReference>
<evidence type="ECO:0000256" key="12">
    <source>
        <dbReference type="ARBA" id="ARBA00023128"/>
    </source>
</evidence>
<evidence type="ECO:0000256" key="10">
    <source>
        <dbReference type="ARBA" id="ARBA00022982"/>
    </source>
</evidence>
<evidence type="ECO:0000256" key="14">
    <source>
        <dbReference type="RuleBase" id="RU000722"/>
    </source>
</evidence>
<dbReference type="GO" id="GO:0000036">
    <property type="term" value="F:acyl carrier activity"/>
    <property type="evidence" value="ECO:0007669"/>
    <property type="project" value="TreeGrafter"/>
</dbReference>
<dbReference type="Proteomes" id="UP000308365">
    <property type="component" value="Unassembled WGS sequence"/>
</dbReference>
<evidence type="ECO:0000256" key="3">
    <source>
        <dbReference type="ARBA" id="ARBA00022448"/>
    </source>
</evidence>
<keyword evidence="5 14" id="KW-0444">Lipid biosynthesis</keyword>
<sequence>LCAAAQAAHAGHGPATQHYPFPNRGPEKAWGSAVGLTACAVSSWSYIAVPPGIKDPVLYILKLYDKIGPERLSVNSHFMKDLGLDSLDQVEIIMAMEHEFGLEIPDVDAEKLMCPQETVDYIADKKDVYE</sequence>
<dbReference type="GO" id="GO:0031966">
    <property type="term" value="C:mitochondrial membrane"/>
    <property type="evidence" value="ECO:0007669"/>
    <property type="project" value="UniProtKB-ARBA"/>
</dbReference>
<accession>A0A4U1FFK9</accession>
<dbReference type="PROSITE" id="PS50075">
    <property type="entry name" value="CARRIER"/>
    <property type="match status" value="1"/>
</dbReference>
<evidence type="ECO:0000256" key="11">
    <source>
        <dbReference type="ARBA" id="ARBA00023098"/>
    </source>
</evidence>
<keyword evidence="12" id="KW-0496">Mitochondrion</keyword>